<evidence type="ECO:0000313" key="12">
    <source>
        <dbReference type="Proteomes" id="UP000494256"/>
    </source>
</evidence>
<protein>
    <recommendedName>
        <fullName evidence="10">EGF-like domain-containing protein</fullName>
    </recommendedName>
</protein>
<evidence type="ECO:0000256" key="3">
    <source>
        <dbReference type="ARBA" id="ARBA00022475"/>
    </source>
</evidence>
<gene>
    <name evidence="11" type="ORF">APLA_LOCUS12848</name>
</gene>
<evidence type="ECO:0000256" key="1">
    <source>
        <dbReference type="ARBA" id="ARBA00004651"/>
    </source>
</evidence>
<feature type="transmembrane region" description="Helical" evidence="8">
    <location>
        <begin position="1400"/>
        <end position="1419"/>
    </location>
</feature>
<feature type="transmembrane region" description="Helical" evidence="8">
    <location>
        <begin position="361"/>
        <end position="382"/>
    </location>
</feature>
<comment type="caution">
    <text evidence="7">Lacks conserved residue(s) required for the propagation of feature annotation.</text>
</comment>
<reference evidence="11 12" key="1">
    <citation type="submission" date="2020-04" db="EMBL/GenBank/DDBJ databases">
        <authorList>
            <person name="Wallbank WR R."/>
            <person name="Pardo Diaz C."/>
            <person name="Kozak K."/>
            <person name="Martin S."/>
            <person name="Jiggins C."/>
            <person name="Moest M."/>
            <person name="Warren A I."/>
            <person name="Byers J.R.P. K."/>
            <person name="Montejo-Kovacevich G."/>
            <person name="Yen C E."/>
        </authorList>
    </citation>
    <scope>NUCLEOTIDE SEQUENCE [LARGE SCALE GENOMIC DNA]</scope>
</reference>
<feature type="transmembrane region" description="Helical" evidence="8">
    <location>
        <begin position="576"/>
        <end position="599"/>
    </location>
</feature>
<feature type="domain" description="EGF-like" evidence="10">
    <location>
        <begin position="1176"/>
        <end position="1216"/>
    </location>
</feature>
<comment type="caution">
    <text evidence="11">The sequence shown here is derived from an EMBL/GenBank/DDBJ whole genome shotgun (WGS) entry which is preliminary data.</text>
</comment>
<feature type="disulfide bond" evidence="7">
    <location>
        <begin position="551"/>
        <end position="560"/>
    </location>
</feature>
<comment type="similarity">
    <text evidence="2">Belongs to the TMEM8 family.</text>
</comment>
<dbReference type="InterPro" id="IPR021910">
    <property type="entry name" value="NGX6/PGAP6/MYMK"/>
</dbReference>
<dbReference type="GO" id="GO:0005886">
    <property type="term" value="C:plasma membrane"/>
    <property type="evidence" value="ECO:0007669"/>
    <property type="project" value="UniProtKB-SubCell"/>
</dbReference>
<dbReference type="OrthoDB" id="2588832at2759"/>
<evidence type="ECO:0000256" key="2">
    <source>
        <dbReference type="ARBA" id="ARBA00005542"/>
    </source>
</evidence>
<sequence length="1456" mass="165378">MRVLCFLMMYVFTDKIQGNEEAEVDRQNVLEKALRTGTVIYPDYHLVARQIATDIYTFTSYKSVSVVFYPITREVSEARFTFHSTELHLNNIGSCSPNEVIVNLKYGTYPAVNPDGYNFPKDFIEMTRRERVHTLGFLSDGKNVSYTIENPKPGIWYSLSYIKWEDPKTQKIVQQGFDADCQTILYSDLQVKLEENIVQIDCYSDIAIEYYVLPVLFKCMSIMSGDAISLNVKTTDNRKQYIGVDALSIPSEDNNIVYCSLEMKASIQVITFIPHPAVWHYIQIGNIEGDVSRLPDCQSNYARSDDDEFTNHTVIDLTRVDKGRFFSFDYSLPSSDPYNEINTIKINSSEIKSLRFKINQFVDIGGSLLISASLLMNLRYYVRYRRDLEKQSLLAFTHDKQFFNVVICMDIGHPSIPLRTGQCKYNDKLTPALFVLNSIDSESIYDKTYIPFPESGMWYLTLKIFCDAAAGPCRSVENRSMNYVDMSVDKEEGSSVITSEDNYTTCIGTSECSATMVLVVSSMSCVNSRCSNNGDCRLHGFGGLVMSFCSCKDGYGSWDCSDNTRMDSRACMLTSVLLLTLSNLVFVLSIYVAVIRLYYTEAIMYTLTMFFSTFYHACDAPTQVAFCILRRYVLQFGDFYCATNSFWLTLIAMCIISDSVSGTINCDQEGEQDANRKRIIEQLTRTRTVILDDYDLVTRQIATDVFMFRSYRTVSVVFYPVMRDVTEARFTFQSEDLHLNNIGSCSPRELIVNLKHGAYPAVNPDGYDFPKDFIKPSRRGEIHTLELLSDGRNVSYSIESPRPGNWYALIYIKWEDPRTQRVEQQGLVPNCQTILYTDLQVKRKEKIELVDCYTGITIDYNALPTLFKCITVDSVDAITVDVKIANTTSDHQKLYFRIDALSIPTEENYLIYCAFDPVSNNTQTITFTPNPGAWHYIQVGKVEGNASTLADCESYYLGTDLEEELTNHTVADLMRDDKGRFFAFDYGLPSGDLQDATSLINITSSEIKTLRFKVNQFLDIGGTLSIAASLLMNLKYYMGYKRELEKQTLLAFTEDNQFFKAVICMDIGHPSIPLQSGHCKYNDKVKPALFVLNSTDSESIYDKTYIPFPDNGVWYLTFRIFCDEVVCPCKTENNGSTYYVDTSLDKDDDSVVISSEGNNTRPGTSECNATIVLTISSMSCVNGRCSNHGNCQLNTFGGLVMSYCSCAAGYGSWDCSDSSRMDSIVYMLVSVLLLTLSNLLFILSIYVAIIRYYYTEAMMYAFTMVFSTFYHACDAPAQVAYCIVRGNILQFGDFYCGIMSFYVTLLAMSIIGDKMKSSLQLTGAIVIALLTTWNMYSFISFISPVAVGATILFTSWYLDYRKNRTMRYPKNYYFRYMPLGLILVSVGLICFAFLQTEQNYKIVHSIWHMIIALSVVFLLPDVRRDVNVNAFTPSPMDLKSSFYKYFHRSQPAIAAD</sequence>
<evidence type="ECO:0000313" key="11">
    <source>
        <dbReference type="EMBL" id="CAB3249393.1"/>
    </source>
</evidence>
<feature type="transmembrane region" description="Helical" evidence="8">
    <location>
        <begin position="1372"/>
        <end position="1394"/>
    </location>
</feature>
<dbReference type="PANTHER" id="PTHR14319:SF3">
    <property type="entry name" value="TRANSMEMBRANE PROTEIN-LIKE PROTEIN"/>
    <property type="match status" value="1"/>
</dbReference>
<keyword evidence="7" id="KW-0245">EGF-like domain</keyword>
<evidence type="ECO:0000259" key="10">
    <source>
        <dbReference type="PROSITE" id="PS50026"/>
    </source>
</evidence>
<name>A0A8S1AS02_ARCPL</name>
<feature type="domain" description="EGF-like" evidence="10">
    <location>
        <begin position="521"/>
        <end position="561"/>
    </location>
</feature>
<evidence type="ECO:0000256" key="8">
    <source>
        <dbReference type="SAM" id="Phobius"/>
    </source>
</evidence>
<keyword evidence="3" id="KW-1003">Cell membrane</keyword>
<evidence type="ECO:0000256" key="6">
    <source>
        <dbReference type="ARBA" id="ARBA00023136"/>
    </source>
</evidence>
<feature type="signal peptide" evidence="9">
    <location>
        <begin position="1"/>
        <end position="18"/>
    </location>
</feature>
<feature type="transmembrane region" description="Helical" evidence="8">
    <location>
        <begin position="1292"/>
        <end position="1311"/>
    </location>
</feature>
<keyword evidence="4 8" id="KW-0812">Transmembrane</keyword>
<feature type="transmembrane region" description="Helical" evidence="8">
    <location>
        <begin position="1224"/>
        <end position="1246"/>
    </location>
</feature>
<dbReference type="SMART" id="SM00181">
    <property type="entry name" value="EGF"/>
    <property type="match status" value="2"/>
</dbReference>
<keyword evidence="9" id="KW-0732">Signal</keyword>
<keyword evidence="5 8" id="KW-1133">Transmembrane helix</keyword>
<dbReference type="PROSITE" id="PS01186">
    <property type="entry name" value="EGF_2"/>
    <property type="match status" value="2"/>
</dbReference>
<evidence type="ECO:0000256" key="4">
    <source>
        <dbReference type="ARBA" id="ARBA00022692"/>
    </source>
</evidence>
<feature type="transmembrane region" description="Helical" evidence="8">
    <location>
        <begin position="1342"/>
        <end position="1360"/>
    </location>
</feature>
<evidence type="ECO:0000256" key="9">
    <source>
        <dbReference type="SAM" id="SignalP"/>
    </source>
</evidence>
<dbReference type="Pfam" id="PF12036">
    <property type="entry name" value="DUF3522"/>
    <property type="match status" value="2"/>
</dbReference>
<dbReference type="EMBL" id="CADEBD010000344">
    <property type="protein sequence ID" value="CAB3249393.1"/>
    <property type="molecule type" value="Genomic_DNA"/>
</dbReference>
<dbReference type="Proteomes" id="UP000494256">
    <property type="component" value="Unassembled WGS sequence"/>
</dbReference>
<dbReference type="PROSITE" id="PS50026">
    <property type="entry name" value="EGF_3"/>
    <property type="match status" value="2"/>
</dbReference>
<evidence type="ECO:0000256" key="5">
    <source>
        <dbReference type="ARBA" id="ARBA00022989"/>
    </source>
</evidence>
<keyword evidence="7" id="KW-1015">Disulfide bond</keyword>
<evidence type="ECO:0000256" key="7">
    <source>
        <dbReference type="PROSITE-ProRule" id="PRU00076"/>
    </source>
</evidence>
<feature type="disulfide bond" evidence="7">
    <location>
        <begin position="1206"/>
        <end position="1215"/>
    </location>
</feature>
<proteinExistence type="inferred from homology"/>
<feature type="chain" id="PRO_5035846822" description="EGF-like domain-containing protein" evidence="9">
    <location>
        <begin position="19"/>
        <end position="1456"/>
    </location>
</feature>
<organism evidence="11 12">
    <name type="scientific">Arctia plantaginis</name>
    <name type="common">Wood tiger moth</name>
    <name type="synonym">Phalaena plantaginis</name>
    <dbReference type="NCBI Taxonomy" id="874455"/>
    <lineage>
        <taxon>Eukaryota</taxon>
        <taxon>Metazoa</taxon>
        <taxon>Ecdysozoa</taxon>
        <taxon>Arthropoda</taxon>
        <taxon>Hexapoda</taxon>
        <taxon>Insecta</taxon>
        <taxon>Pterygota</taxon>
        <taxon>Neoptera</taxon>
        <taxon>Endopterygota</taxon>
        <taxon>Lepidoptera</taxon>
        <taxon>Glossata</taxon>
        <taxon>Ditrysia</taxon>
        <taxon>Noctuoidea</taxon>
        <taxon>Erebidae</taxon>
        <taxon>Arctiinae</taxon>
        <taxon>Arctia</taxon>
    </lineage>
</organism>
<dbReference type="PANTHER" id="PTHR14319">
    <property type="entry name" value="FIVE-SPAN TRANSMEMBRANE PROTEIN M83"/>
    <property type="match status" value="1"/>
</dbReference>
<accession>A0A8S1AS02</accession>
<dbReference type="InterPro" id="IPR000742">
    <property type="entry name" value="EGF"/>
</dbReference>
<keyword evidence="6 8" id="KW-0472">Membrane</keyword>
<comment type="subcellular location">
    <subcellularLocation>
        <location evidence="1">Cell membrane</location>
        <topology evidence="1">Multi-pass membrane protein</topology>
    </subcellularLocation>
</comment>